<evidence type="ECO:0000313" key="3">
    <source>
        <dbReference type="Proteomes" id="UP001497623"/>
    </source>
</evidence>
<feature type="chain" id="PRO_5043864507" evidence="1">
    <location>
        <begin position="25"/>
        <end position="354"/>
    </location>
</feature>
<feature type="signal peptide" evidence="1">
    <location>
        <begin position="1"/>
        <end position="24"/>
    </location>
</feature>
<dbReference type="Proteomes" id="UP001497623">
    <property type="component" value="Unassembled WGS sequence"/>
</dbReference>
<accession>A0AAV2SF91</accession>
<dbReference type="AlphaFoldDB" id="A0AAV2SF91"/>
<proteinExistence type="predicted"/>
<protein>
    <submittedName>
        <fullName evidence="2">Uncharacterized protein</fullName>
    </submittedName>
</protein>
<gene>
    <name evidence="2" type="ORF">MNOR_LOCUS35892</name>
</gene>
<dbReference type="EMBL" id="CAXKWB010062128">
    <property type="protein sequence ID" value="CAL4184895.1"/>
    <property type="molecule type" value="Genomic_DNA"/>
</dbReference>
<keyword evidence="1" id="KW-0732">Signal</keyword>
<keyword evidence="3" id="KW-1185">Reference proteome</keyword>
<reference evidence="2 3" key="1">
    <citation type="submission" date="2024-05" db="EMBL/GenBank/DDBJ databases">
        <authorList>
            <person name="Wallberg A."/>
        </authorList>
    </citation>
    <scope>NUCLEOTIDE SEQUENCE [LARGE SCALE GENOMIC DNA]</scope>
</reference>
<organism evidence="2 3">
    <name type="scientific">Meganyctiphanes norvegica</name>
    <name type="common">Northern krill</name>
    <name type="synonym">Thysanopoda norvegica</name>
    <dbReference type="NCBI Taxonomy" id="48144"/>
    <lineage>
        <taxon>Eukaryota</taxon>
        <taxon>Metazoa</taxon>
        <taxon>Ecdysozoa</taxon>
        <taxon>Arthropoda</taxon>
        <taxon>Crustacea</taxon>
        <taxon>Multicrustacea</taxon>
        <taxon>Malacostraca</taxon>
        <taxon>Eumalacostraca</taxon>
        <taxon>Eucarida</taxon>
        <taxon>Euphausiacea</taxon>
        <taxon>Euphausiidae</taxon>
        <taxon>Meganyctiphanes</taxon>
    </lineage>
</organism>
<evidence type="ECO:0000313" key="2">
    <source>
        <dbReference type="EMBL" id="CAL4184895.1"/>
    </source>
</evidence>
<evidence type="ECO:0000256" key="1">
    <source>
        <dbReference type="SAM" id="SignalP"/>
    </source>
</evidence>
<comment type="caution">
    <text evidence="2">The sequence shown here is derived from an EMBL/GenBank/DDBJ whole genome shotgun (WGS) entry which is preliminary data.</text>
</comment>
<name>A0AAV2SF91_MEGNR</name>
<sequence>MHLLGHAHNIFTLLALMGLNDYNSQPTCQLYGNSAGWWGMKEGKNLTTDTLITSMPVAIQQGGLYAASRVIYEVLDMAGMTLMCINLSSTVNEFNFNSNEPKKFHWNVSVSTDNCVTFSKPIKLLSDGHGEFWDHGKMFTKEYKFGYLALEWVIFTMHRKNIMVNIFGQGRPHKLGKVEKKPSSLLVKKMERRVYGYNSETEAVEYRWIDSSEESWVKVQNITEEMPCQVIEPCGTTDFIVVHKSDNVLVRVKDKDDNRIHKKGIMKVYNPCDPSGEWTNTKTWDTIHIPDLGHWSNIEINSSERSIKVSIMGRKLLNKSWHYSREPKDNVCNPNVTYMSFEDVIITINCNPNQ</sequence>